<evidence type="ECO:0000256" key="1">
    <source>
        <dbReference type="ARBA" id="ARBA00004127"/>
    </source>
</evidence>
<dbReference type="InterPro" id="IPR036259">
    <property type="entry name" value="MFS_trans_sf"/>
</dbReference>
<dbReference type="SUPFAM" id="SSF103473">
    <property type="entry name" value="MFS general substrate transporter"/>
    <property type="match status" value="1"/>
</dbReference>
<keyword evidence="8" id="KW-1185">Reference proteome</keyword>
<comment type="caution">
    <text evidence="7">The sequence shown here is derived from an EMBL/GenBank/DDBJ whole genome shotgun (WGS) entry which is preliminary data.</text>
</comment>
<dbReference type="InterPro" id="IPR024671">
    <property type="entry name" value="Atg22-like"/>
</dbReference>
<dbReference type="RefSeq" id="WP_131578598.1">
    <property type="nucleotide sequence ID" value="NZ_CBCSAJ010000120.1"/>
</dbReference>
<feature type="transmembrane region" description="Helical" evidence="6">
    <location>
        <begin position="210"/>
        <end position="230"/>
    </location>
</feature>
<evidence type="ECO:0000256" key="4">
    <source>
        <dbReference type="ARBA" id="ARBA00022989"/>
    </source>
</evidence>
<protein>
    <submittedName>
        <fullName evidence="7">MFS transporter</fullName>
    </submittedName>
</protein>
<feature type="transmembrane region" description="Helical" evidence="6">
    <location>
        <begin position="92"/>
        <end position="110"/>
    </location>
</feature>
<feature type="transmembrane region" description="Helical" evidence="6">
    <location>
        <begin position="163"/>
        <end position="183"/>
    </location>
</feature>
<evidence type="ECO:0000256" key="6">
    <source>
        <dbReference type="SAM" id="Phobius"/>
    </source>
</evidence>
<dbReference type="Gene3D" id="1.20.1250.20">
    <property type="entry name" value="MFS general substrate transporter like domains"/>
    <property type="match status" value="1"/>
</dbReference>
<feature type="transmembrane region" description="Helical" evidence="6">
    <location>
        <begin position="406"/>
        <end position="424"/>
    </location>
</feature>
<dbReference type="EMBL" id="JBHTOQ010000039">
    <property type="protein sequence ID" value="MFD1483192.1"/>
    <property type="molecule type" value="Genomic_DNA"/>
</dbReference>
<dbReference type="PANTHER" id="PTHR23519:SF1">
    <property type="entry name" value="AUTOPHAGY-RELATED PROTEIN 22"/>
    <property type="match status" value="1"/>
</dbReference>
<proteinExistence type="predicted"/>
<dbReference type="Proteomes" id="UP001597302">
    <property type="component" value="Unassembled WGS sequence"/>
</dbReference>
<dbReference type="InterPro" id="IPR050495">
    <property type="entry name" value="ATG22/LtaA_families"/>
</dbReference>
<accession>A0ABW4E1D1</accession>
<feature type="transmembrane region" description="Helical" evidence="6">
    <location>
        <begin position="295"/>
        <end position="315"/>
    </location>
</feature>
<comment type="subcellular location">
    <subcellularLocation>
        <location evidence="1">Endomembrane system</location>
        <topology evidence="1">Multi-pass membrane protein</topology>
    </subcellularLocation>
</comment>
<evidence type="ECO:0000313" key="7">
    <source>
        <dbReference type="EMBL" id="MFD1483192.1"/>
    </source>
</evidence>
<keyword evidence="3 6" id="KW-0812">Transmembrane</keyword>
<keyword evidence="2" id="KW-0813">Transport</keyword>
<feature type="transmembrane region" description="Helical" evidence="6">
    <location>
        <begin position="12"/>
        <end position="36"/>
    </location>
</feature>
<dbReference type="Pfam" id="PF11700">
    <property type="entry name" value="ATG22"/>
    <property type="match status" value="1"/>
</dbReference>
<evidence type="ECO:0000256" key="2">
    <source>
        <dbReference type="ARBA" id="ARBA00022448"/>
    </source>
</evidence>
<reference evidence="8" key="1">
    <citation type="journal article" date="2019" name="Int. J. Syst. Evol. Microbiol.">
        <title>The Global Catalogue of Microorganisms (GCM) 10K type strain sequencing project: providing services to taxonomists for standard genome sequencing and annotation.</title>
        <authorList>
            <consortium name="The Broad Institute Genomics Platform"/>
            <consortium name="The Broad Institute Genome Sequencing Center for Infectious Disease"/>
            <person name="Wu L."/>
            <person name="Ma J."/>
        </authorList>
    </citation>
    <scope>NUCLEOTIDE SEQUENCE [LARGE SCALE GENOMIC DNA]</scope>
    <source>
        <strain evidence="8">CCM 8875</strain>
    </source>
</reference>
<dbReference type="PANTHER" id="PTHR23519">
    <property type="entry name" value="AUTOPHAGY-RELATED PROTEIN 22"/>
    <property type="match status" value="1"/>
</dbReference>
<keyword evidence="5 6" id="KW-0472">Membrane</keyword>
<evidence type="ECO:0000313" key="8">
    <source>
        <dbReference type="Proteomes" id="UP001597302"/>
    </source>
</evidence>
<evidence type="ECO:0000256" key="3">
    <source>
        <dbReference type="ARBA" id="ARBA00022692"/>
    </source>
</evidence>
<feature type="transmembrane region" description="Helical" evidence="6">
    <location>
        <begin position="262"/>
        <end position="283"/>
    </location>
</feature>
<feature type="transmembrane region" description="Helical" evidence="6">
    <location>
        <begin position="436"/>
        <end position="455"/>
    </location>
</feature>
<feature type="transmembrane region" description="Helical" evidence="6">
    <location>
        <begin position="366"/>
        <end position="385"/>
    </location>
</feature>
<evidence type="ECO:0000256" key="5">
    <source>
        <dbReference type="ARBA" id="ARBA00023136"/>
    </source>
</evidence>
<name>A0ABW4E1D1_9RHOB</name>
<feature type="transmembrane region" description="Helical" evidence="6">
    <location>
        <begin position="327"/>
        <end position="346"/>
    </location>
</feature>
<sequence length="463" mass="49577">MKVTQRRRIWGWWFFDWASQPFHTLLLTFVFSIYFAEVAKRHFIAMGDSVTHAGAHAQALWGYGLAISGVVIALAAPVLGAIADSSGRRMPWIWVFSGFYVVGSAGLWWLTPGYGNGSHPALVQAIVLFGIGLIGVEFATIFTNAMLPGLAPRAQIGRISGSGYAFGYLGGVVALALMLLLFAETPDGRTLAGIPPLFGLDPAAREGTRFVGPFTAIWYAVFMIPFFLWVREPRDGHRPLRIRAALSDLWVLIRSLRHRRSLAAWLASSMFSRDALNALYGFGGVYAGTVLGWPVFLAGVFGVVSAISAAAISWLGGRADRAFGPRAVITASILALTAVCTLLVGMDRQSVFGIATPEPLLGSLRLPDLIFFACGAVIGGAGGALQAASRTMMVRHTTPERATEGFGLYALSGKATAFLAPFLIAVTTDLSGSQRIGFLPLIVIFLVALLLLGWVDPEGETDP</sequence>
<keyword evidence="4 6" id="KW-1133">Transmembrane helix</keyword>
<feature type="transmembrane region" description="Helical" evidence="6">
    <location>
        <begin position="122"/>
        <end position="142"/>
    </location>
</feature>
<feature type="transmembrane region" description="Helical" evidence="6">
    <location>
        <begin position="60"/>
        <end position="80"/>
    </location>
</feature>
<organism evidence="7 8">
    <name type="scientific">Paracoccus nototheniae</name>
    <dbReference type="NCBI Taxonomy" id="2489002"/>
    <lineage>
        <taxon>Bacteria</taxon>
        <taxon>Pseudomonadati</taxon>
        <taxon>Pseudomonadota</taxon>
        <taxon>Alphaproteobacteria</taxon>
        <taxon>Rhodobacterales</taxon>
        <taxon>Paracoccaceae</taxon>
        <taxon>Paracoccus</taxon>
    </lineage>
</organism>
<gene>
    <name evidence="7" type="ORF">ACFQ5P_17990</name>
</gene>